<feature type="chain" id="PRO_5038488699" evidence="1">
    <location>
        <begin position="18"/>
        <end position="75"/>
    </location>
</feature>
<name>A0A558GS23_PAENT</name>
<dbReference type="OrthoDB" id="4951168at2"/>
<feature type="signal peptide" evidence="1">
    <location>
        <begin position="1"/>
        <end position="17"/>
    </location>
</feature>
<dbReference type="AlphaFoldDB" id="A0A558GS23"/>
<evidence type="ECO:0000313" key="2">
    <source>
        <dbReference type="EMBL" id="TVU59681.1"/>
    </source>
</evidence>
<sequence>MIASLASLATSIGTTLAAWIEAAYVVDCAAPDAADVSEAGRGTPTDWTWLPALSGVTVASAQAIQSHAEMARTKP</sequence>
<evidence type="ECO:0000256" key="1">
    <source>
        <dbReference type="SAM" id="SignalP"/>
    </source>
</evidence>
<comment type="caution">
    <text evidence="2">The sequence shown here is derived from an EMBL/GenBank/DDBJ whole genome shotgun (WGS) entry which is preliminary data.</text>
</comment>
<accession>A0A558GS23</accession>
<dbReference type="EMBL" id="VNFK01000017">
    <property type="protein sequence ID" value="TVU59681.1"/>
    <property type="molecule type" value="Genomic_DNA"/>
</dbReference>
<dbReference type="RefSeq" id="WP_144652520.1">
    <property type="nucleotide sequence ID" value="NZ_VNFK01000017.1"/>
</dbReference>
<proteinExistence type="predicted"/>
<reference evidence="2 3" key="1">
    <citation type="submission" date="2019-07" db="EMBL/GenBank/DDBJ databases">
        <title>Diversity of Bacteria from Kongsfjorden, Arctic.</title>
        <authorList>
            <person name="Yu Y."/>
        </authorList>
    </citation>
    <scope>NUCLEOTIDE SEQUENCE [LARGE SCALE GENOMIC DNA]</scope>
    <source>
        <strain evidence="2 3">SM1928</strain>
    </source>
</reference>
<evidence type="ECO:0000313" key="3">
    <source>
        <dbReference type="Proteomes" id="UP000316500"/>
    </source>
</evidence>
<organism evidence="2 3">
    <name type="scientific">Paenarthrobacter nitroguajacolicus</name>
    <name type="common">Arthrobacter nitroguajacolicus</name>
    <dbReference type="NCBI Taxonomy" id="211146"/>
    <lineage>
        <taxon>Bacteria</taxon>
        <taxon>Bacillati</taxon>
        <taxon>Actinomycetota</taxon>
        <taxon>Actinomycetes</taxon>
        <taxon>Micrococcales</taxon>
        <taxon>Micrococcaceae</taxon>
        <taxon>Paenarthrobacter</taxon>
    </lineage>
</organism>
<dbReference type="Proteomes" id="UP000316500">
    <property type="component" value="Unassembled WGS sequence"/>
</dbReference>
<keyword evidence="1" id="KW-0732">Signal</keyword>
<gene>
    <name evidence="2" type="ORF">FQP90_18425</name>
</gene>
<protein>
    <submittedName>
        <fullName evidence="2">Uncharacterized protein</fullName>
    </submittedName>
</protein>